<dbReference type="Pfam" id="PF03466">
    <property type="entry name" value="LysR_substrate"/>
    <property type="match status" value="1"/>
</dbReference>
<dbReference type="GO" id="GO:0003700">
    <property type="term" value="F:DNA-binding transcription factor activity"/>
    <property type="evidence" value="ECO:0007669"/>
    <property type="project" value="InterPro"/>
</dbReference>
<evidence type="ECO:0000256" key="3">
    <source>
        <dbReference type="ARBA" id="ARBA00023125"/>
    </source>
</evidence>
<reference evidence="6 9" key="2">
    <citation type="journal article" date="2024" name="Int. J. Syst. Evol. Microbiol.">
        <title>Lacrimispora brassicae sp. nov. isolated from fermented cabbage, and proposal of Clostridium indicum Gundawar et al. 2019 and Clostridium methoxybenzovorans Mechichi et al. 1999 as heterotypic synonyms of Lacrimispora amygdalina (Parshina et al. 2003) Haas and Blanchard 2020 and Lacrimispora indolis (McClung and McCoy 1957) Haas and Blanchard 2020, respectively.</title>
        <authorList>
            <person name="Kobayashi H."/>
            <person name="Tanizawa Y."/>
            <person name="Sakamoto M."/>
            <person name="Ohkuma M."/>
            <person name="Tohno M."/>
        </authorList>
    </citation>
    <scope>NUCLEOTIDE SEQUENCE [LARGE SCALE GENOMIC DNA]</scope>
    <source>
        <strain evidence="6 9">DSM 12857</strain>
    </source>
</reference>
<dbReference type="Gene3D" id="1.10.10.10">
    <property type="entry name" value="Winged helix-like DNA-binding domain superfamily/Winged helix DNA-binding domain"/>
    <property type="match status" value="1"/>
</dbReference>
<evidence type="ECO:0000256" key="4">
    <source>
        <dbReference type="ARBA" id="ARBA00023163"/>
    </source>
</evidence>
<dbReference type="RefSeq" id="WP_117415267.1">
    <property type="nucleotide sequence ID" value="NZ_BRPJ01000059.1"/>
</dbReference>
<dbReference type="GO" id="GO:0000976">
    <property type="term" value="F:transcription cis-regulatory region binding"/>
    <property type="evidence" value="ECO:0007669"/>
    <property type="project" value="TreeGrafter"/>
</dbReference>
<dbReference type="PRINTS" id="PR00039">
    <property type="entry name" value="HTHLYSR"/>
</dbReference>
<dbReference type="InterPro" id="IPR000847">
    <property type="entry name" value="LysR_HTH_N"/>
</dbReference>
<accession>A0A3E2NIJ6</accession>
<dbReference type="EMBL" id="BRPJ01000059">
    <property type="protein sequence ID" value="GLB31106.1"/>
    <property type="molecule type" value="Genomic_DNA"/>
</dbReference>
<dbReference type="Gene3D" id="3.40.190.10">
    <property type="entry name" value="Periplasmic binding protein-like II"/>
    <property type="match status" value="2"/>
</dbReference>
<dbReference type="PROSITE" id="PS50931">
    <property type="entry name" value="HTH_LYSR"/>
    <property type="match status" value="1"/>
</dbReference>
<evidence type="ECO:0000256" key="1">
    <source>
        <dbReference type="ARBA" id="ARBA00009437"/>
    </source>
</evidence>
<evidence type="ECO:0000256" key="2">
    <source>
        <dbReference type="ARBA" id="ARBA00023015"/>
    </source>
</evidence>
<comment type="similarity">
    <text evidence="1">Belongs to the LysR transcriptional regulatory family.</text>
</comment>
<keyword evidence="2" id="KW-0805">Transcription regulation</keyword>
<gene>
    <name evidence="7" type="ORF">DS742_01495</name>
    <name evidence="6" type="ORF">LAD12857_30290</name>
</gene>
<name>A0A3E2NIJ6_9FIRM</name>
<evidence type="ECO:0000313" key="7">
    <source>
        <dbReference type="EMBL" id="RFZ80795.1"/>
    </source>
</evidence>
<keyword evidence="3" id="KW-0238">DNA-binding</keyword>
<dbReference type="SUPFAM" id="SSF46785">
    <property type="entry name" value="Winged helix' DNA-binding domain"/>
    <property type="match status" value="1"/>
</dbReference>
<protein>
    <submittedName>
        <fullName evidence="7">LysR family transcriptional regulator</fullName>
    </submittedName>
</protein>
<evidence type="ECO:0000313" key="8">
    <source>
        <dbReference type="Proteomes" id="UP000260680"/>
    </source>
</evidence>
<dbReference type="PANTHER" id="PTHR30126:SF39">
    <property type="entry name" value="HTH-TYPE TRANSCRIPTIONAL REGULATOR CYSL"/>
    <property type="match status" value="1"/>
</dbReference>
<reference evidence="7 8" key="1">
    <citation type="submission" date="2018-07" db="EMBL/GenBank/DDBJ databases">
        <title>New species, Clostridium PI-S10-A1B.</title>
        <authorList>
            <person name="Krishna G."/>
            <person name="Summeta K."/>
            <person name="Shikha S."/>
            <person name="Prabhu P.B."/>
            <person name="Suresh K."/>
        </authorList>
    </citation>
    <scope>NUCLEOTIDE SEQUENCE [LARGE SCALE GENOMIC DNA]</scope>
    <source>
        <strain evidence="7 8">PI-S10-A1B</strain>
    </source>
</reference>
<dbReference type="InterPro" id="IPR036390">
    <property type="entry name" value="WH_DNA-bd_sf"/>
</dbReference>
<proteinExistence type="inferred from homology"/>
<dbReference type="AlphaFoldDB" id="A0A3E2NIJ6"/>
<dbReference type="SUPFAM" id="SSF53850">
    <property type="entry name" value="Periplasmic binding protein-like II"/>
    <property type="match status" value="1"/>
</dbReference>
<dbReference type="OrthoDB" id="9785745at2"/>
<evidence type="ECO:0000313" key="6">
    <source>
        <dbReference type="EMBL" id="GLB31106.1"/>
    </source>
</evidence>
<dbReference type="InterPro" id="IPR005119">
    <property type="entry name" value="LysR_subst-bd"/>
</dbReference>
<sequence>MLDFRMDTFLAVCRHMNFTKAAGELNITQPAVSHHIRYLEEEYKVRLFEYSGKKISLTDGGRTLLSAAITMRDDELHLKKIMKQQSERRRHLVFGATMTIGEYKMPEALMRYLEVYPDSSVRMIVADTRELLQKLNEGEIEFALVEGFFQKKEYDFLVYDSEPFAAVCAGDYVFHQEVKRMEDLLTERIFIRESGSGTRYVLERYLEGKNLLLQDFTNRVEVNNIGAIKQMTAKGRGITFLYETAVKQELEAGILRKIHLEDFKLTHDFSFIWRKGSIYQTYYKELFDLFHTGNN</sequence>
<comment type="caution">
    <text evidence="7">The sequence shown here is derived from an EMBL/GenBank/DDBJ whole genome shotgun (WGS) entry which is preliminary data.</text>
</comment>
<feature type="domain" description="HTH lysR-type" evidence="5">
    <location>
        <begin position="1"/>
        <end position="58"/>
    </location>
</feature>
<evidence type="ECO:0000313" key="9">
    <source>
        <dbReference type="Proteomes" id="UP001419084"/>
    </source>
</evidence>
<dbReference type="Proteomes" id="UP000260680">
    <property type="component" value="Unassembled WGS sequence"/>
</dbReference>
<dbReference type="Pfam" id="PF00126">
    <property type="entry name" value="HTH_1"/>
    <property type="match status" value="1"/>
</dbReference>
<evidence type="ECO:0000259" key="5">
    <source>
        <dbReference type="PROSITE" id="PS50931"/>
    </source>
</evidence>
<dbReference type="EMBL" id="QOHO01000005">
    <property type="protein sequence ID" value="RFZ80795.1"/>
    <property type="molecule type" value="Genomic_DNA"/>
</dbReference>
<dbReference type="InterPro" id="IPR036388">
    <property type="entry name" value="WH-like_DNA-bd_sf"/>
</dbReference>
<keyword evidence="4" id="KW-0804">Transcription</keyword>
<keyword evidence="9" id="KW-1185">Reference proteome</keyword>
<organism evidence="7 8">
    <name type="scientific">Lacrimispora amygdalina</name>
    <dbReference type="NCBI Taxonomy" id="253257"/>
    <lineage>
        <taxon>Bacteria</taxon>
        <taxon>Bacillati</taxon>
        <taxon>Bacillota</taxon>
        <taxon>Clostridia</taxon>
        <taxon>Lachnospirales</taxon>
        <taxon>Lachnospiraceae</taxon>
        <taxon>Lacrimispora</taxon>
    </lineage>
</organism>
<dbReference type="Proteomes" id="UP001419084">
    <property type="component" value="Unassembled WGS sequence"/>
</dbReference>
<dbReference type="PANTHER" id="PTHR30126">
    <property type="entry name" value="HTH-TYPE TRANSCRIPTIONAL REGULATOR"/>
    <property type="match status" value="1"/>
</dbReference>